<evidence type="ECO:0008006" key="4">
    <source>
        <dbReference type="Google" id="ProtNLM"/>
    </source>
</evidence>
<evidence type="ECO:0000256" key="1">
    <source>
        <dbReference type="SAM" id="SignalP"/>
    </source>
</evidence>
<sequence length="425" mass="46402">MKNKLTALLFMLLATVSCNDKDDETGDQPNTNESASFALITRPQNSNGTSFSAYMQKIESPDFTGTLDNAKAHEISASHSGGVYEFKKSIYVNDYQNKSITRWTLSNGNTGEKKGSIAVPELGFQGNIAFKDENTAYIGGSGKIVIFNPTTMTKTGVIDWTSMSRVGQVTNFPTAGAKIQADGVTEIIINGNYMYAALYYMNDFNTFTPATATCDILVIDLTKVNNSSSTNSDALVKIISDTRGSFTGAWNTGGGVYYMNKTENGDIYVLCHNVFGGARSVIGKPACMLRIKNGATTFDQDYYFNLEAASQGNGNPVTNFEYYGNGKFLATVMDPAKLDPANPYSYNTDAIFRWWSFDLNTKTATKVDDDYTIGGKAARCYFANGFAYVPFANKTSNYINKINLSNLSKSKTVTTTGMSHILKLN</sequence>
<evidence type="ECO:0000313" key="2">
    <source>
        <dbReference type="EMBL" id="SHG93733.1"/>
    </source>
</evidence>
<gene>
    <name evidence="2" type="ORF">SAMN02787073_5097</name>
</gene>
<dbReference type="SUPFAM" id="SSF63825">
    <property type="entry name" value="YWTD domain"/>
    <property type="match status" value="1"/>
</dbReference>
<organism evidence="2 3">
    <name type="scientific">Chryseobacterium vrystaatense</name>
    <dbReference type="NCBI Taxonomy" id="307480"/>
    <lineage>
        <taxon>Bacteria</taxon>
        <taxon>Pseudomonadati</taxon>
        <taxon>Bacteroidota</taxon>
        <taxon>Flavobacteriia</taxon>
        <taxon>Flavobacteriales</taxon>
        <taxon>Weeksellaceae</taxon>
        <taxon>Chryseobacterium group</taxon>
        <taxon>Chryseobacterium</taxon>
    </lineage>
</organism>
<dbReference type="PROSITE" id="PS51257">
    <property type="entry name" value="PROKAR_LIPOPROTEIN"/>
    <property type="match status" value="1"/>
</dbReference>
<dbReference type="RefSeq" id="WP_083536289.1">
    <property type="nucleotide sequence ID" value="NZ_FQVE01000009.1"/>
</dbReference>
<keyword evidence="1" id="KW-0732">Signal</keyword>
<reference evidence="3" key="1">
    <citation type="submission" date="2016-11" db="EMBL/GenBank/DDBJ databases">
        <authorList>
            <person name="Varghese N."/>
            <person name="Submissions S."/>
        </authorList>
    </citation>
    <scope>NUCLEOTIDE SEQUENCE [LARGE SCALE GENOMIC DNA]</scope>
    <source>
        <strain evidence="3">YR203</strain>
    </source>
</reference>
<protein>
    <recommendedName>
        <fullName evidence="4">DUF4374 domain-containing protein</fullName>
    </recommendedName>
</protein>
<dbReference type="AlphaFoldDB" id="A0A1M5NXN1"/>
<dbReference type="InterPro" id="IPR025401">
    <property type="entry name" value="DUF4374"/>
</dbReference>
<dbReference type="Proteomes" id="UP000184108">
    <property type="component" value="Unassembled WGS sequence"/>
</dbReference>
<proteinExistence type="predicted"/>
<feature type="signal peptide" evidence="1">
    <location>
        <begin position="1"/>
        <end position="20"/>
    </location>
</feature>
<evidence type="ECO:0000313" key="3">
    <source>
        <dbReference type="Proteomes" id="UP000184108"/>
    </source>
</evidence>
<accession>A0A1M5NXN1</accession>
<dbReference type="EMBL" id="FQVE01000009">
    <property type="protein sequence ID" value="SHG93733.1"/>
    <property type="molecule type" value="Genomic_DNA"/>
</dbReference>
<name>A0A1M5NXN1_9FLAO</name>
<feature type="chain" id="PRO_5009912743" description="DUF4374 domain-containing protein" evidence="1">
    <location>
        <begin position="21"/>
        <end position="425"/>
    </location>
</feature>
<dbReference type="Pfam" id="PF14298">
    <property type="entry name" value="DUF4374"/>
    <property type="match status" value="1"/>
</dbReference>